<dbReference type="OrthoDB" id="4303499at2"/>
<organism evidence="2 3">
    <name type="scientific">Sphingobium algorifonticola</name>
    <dbReference type="NCBI Taxonomy" id="2008318"/>
    <lineage>
        <taxon>Bacteria</taxon>
        <taxon>Pseudomonadati</taxon>
        <taxon>Pseudomonadota</taxon>
        <taxon>Alphaproteobacteria</taxon>
        <taxon>Sphingomonadales</taxon>
        <taxon>Sphingomonadaceae</taxon>
        <taxon>Sphingobium</taxon>
    </lineage>
</organism>
<sequence length="188" mass="20659">MACRQRQAFFVSGHEIIQSRPQQPAATYALLQRKSPASLPIVRTRNARRARVISSRVAIAEGLFTQSEAPCLIGGRERTSGRIVFPCPDDSTRWEPVPLPRQGILWSWTIQRFRPKSPPYAGPEAFEPFALGYVELPGAVIVEAPLTGIAFDAIRIGMTLETVLVPLTSDSEGRTVVTFAFAPAELQA</sequence>
<dbReference type="Pfam" id="PF01796">
    <property type="entry name" value="OB_ChsH2_C"/>
    <property type="match status" value="1"/>
</dbReference>
<reference evidence="2 3" key="1">
    <citation type="submission" date="2019-01" db="EMBL/GenBank/DDBJ databases">
        <authorList>
            <person name="Chen W.-M."/>
        </authorList>
    </citation>
    <scope>NUCLEOTIDE SEQUENCE [LARGE SCALE GENOMIC DNA]</scope>
    <source>
        <strain evidence="2 3">TLA-22</strain>
    </source>
</reference>
<evidence type="ECO:0000259" key="1">
    <source>
        <dbReference type="Pfam" id="PF01796"/>
    </source>
</evidence>
<name>A0A437JBJ7_9SPHN</name>
<dbReference type="InterPro" id="IPR002878">
    <property type="entry name" value="ChsH2_C"/>
</dbReference>
<accession>A0A437JBJ7</accession>
<proteinExistence type="predicted"/>
<dbReference type="InterPro" id="IPR012340">
    <property type="entry name" value="NA-bd_OB-fold"/>
</dbReference>
<gene>
    <name evidence="2" type="ORF">ENE74_01180</name>
</gene>
<dbReference type="Proteomes" id="UP000282977">
    <property type="component" value="Unassembled WGS sequence"/>
</dbReference>
<evidence type="ECO:0000313" key="3">
    <source>
        <dbReference type="Proteomes" id="UP000282977"/>
    </source>
</evidence>
<keyword evidence="3" id="KW-1185">Reference proteome</keyword>
<evidence type="ECO:0000313" key="2">
    <source>
        <dbReference type="EMBL" id="RVT43277.1"/>
    </source>
</evidence>
<feature type="domain" description="ChsH2 C-terminal OB-fold" evidence="1">
    <location>
        <begin position="97"/>
        <end position="163"/>
    </location>
</feature>
<comment type="caution">
    <text evidence="2">The sequence shown here is derived from an EMBL/GenBank/DDBJ whole genome shotgun (WGS) entry which is preliminary data.</text>
</comment>
<protein>
    <recommendedName>
        <fullName evidence="1">ChsH2 C-terminal OB-fold domain-containing protein</fullName>
    </recommendedName>
</protein>
<dbReference type="SUPFAM" id="SSF50249">
    <property type="entry name" value="Nucleic acid-binding proteins"/>
    <property type="match status" value="1"/>
</dbReference>
<dbReference type="EMBL" id="RZUL01000001">
    <property type="protein sequence ID" value="RVT43277.1"/>
    <property type="molecule type" value="Genomic_DNA"/>
</dbReference>
<dbReference type="AlphaFoldDB" id="A0A437JBJ7"/>